<keyword evidence="4" id="KW-0169">Cobalamin biosynthesis</keyword>
<evidence type="ECO:0000256" key="4">
    <source>
        <dbReference type="ARBA" id="ARBA00022573"/>
    </source>
</evidence>
<dbReference type="GO" id="GO:0009236">
    <property type="term" value="P:cobalamin biosynthetic process"/>
    <property type="evidence" value="ECO:0007669"/>
    <property type="project" value="UniProtKB-KW"/>
</dbReference>
<dbReference type="PANTHER" id="PTHR38662">
    <property type="entry name" value="COBALT TRANSPORT PROTEIN CBIN"/>
    <property type="match status" value="1"/>
</dbReference>
<evidence type="ECO:0000256" key="8">
    <source>
        <dbReference type="ARBA" id="ARBA00023136"/>
    </source>
</evidence>
<keyword evidence="6 11" id="KW-1133">Transmembrane helix</keyword>
<keyword evidence="7" id="KW-0406">Ion transport</keyword>
<dbReference type="HAMAP" id="MF_00330">
    <property type="entry name" value="CbiN"/>
    <property type="match status" value="1"/>
</dbReference>
<reference evidence="12" key="1">
    <citation type="submission" date="2018-10" db="EMBL/GenBank/DDBJ databases">
        <authorList>
            <person name="Gruber-Vodicka H."/>
            <person name="Jaeckle O."/>
        </authorList>
    </citation>
    <scope>NUCLEOTIDE SEQUENCE</scope>
</reference>
<evidence type="ECO:0000256" key="10">
    <source>
        <dbReference type="SAM" id="MobiDB-lite"/>
    </source>
</evidence>
<gene>
    <name evidence="12" type="ORF">RIEGSTA812A_PEG_232</name>
</gene>
<keyword evidence="1" id="KW-0171">Cobalt transport</keyword>
<keyword evidence="5 11" id="KW-0812">Transmembrane</keyword>
<feature type="region of interest" description="Disordered" evidence="10">
    <location>
        <begin position="70"/>
        <end position="90"/>
    </location>
</feature>
<organism evidence="12">
    <name type="scientific">invertebrate metagenome</name>
    <dbReference type="NCBI Taxonomy" id="1711999"/>
    <lineage>
        <taxon>unclassified sequences</taxon>
        <taxon>metagenomes</taxon>
        <taxon>organismal metagenomes</taxon>
    </lineage>
</organism>
<feature type="compositionally biased region" description="Basic and acidic residues" evidence="10">
    <location>
        <begin position="80"/>
        <end position="90"/>
    </location>
</feature>
<proteinExistence type="inferred from homology"/>
<evidence type="ECO:0000256" key="11">
    <source>
        <dbReference type="SAM" id="Phobius"/>
    </source>
</evidence>
<name>A0A484H4R1_9ZZZZ</name>
<dbReference type="AlphaFoldDB" id="A0A484H4R1"/>
<sequence>MEPFVGTDSQAVALITTLAPDYQPWVETWWRPPGPAVESFFFALQAALGAGVVGYYLGRRRHGEVHWTVSQGHEALSPSDSDKGLTDAPS</sequence>
<dbReference type="GO" id="GO:0016020">
    <property type="term" value="C:membrane"/>
    <property type="evidence" value="ECO:0007669"/>
    <property type="project" value="InterPro"/>
</dbReference>
<evidence type="ECO:0000256" key="9">
    <source>
        <dbReference type="ARBA" id="ARBA00023285"/>
    </source>
</evidence>
<dbReference type="Pfam" id="PF02553">
    <property type="entry name" value="CbiN"/>
    <property type="match status" value="1"/>
</dbReference>
<evidence type="ECO:0000256" key="2">
    <source>
        <dbReference type="ARBA" id="ARBA00022448"/>
    </source>
</evidence>
<evidence type="ECO:0000256" key="7">
    <source>
        <dbReference type="ARBA" id="ARBA00023065"/>
    </source>
</evidence>
<accession>A0A484H4R1</accession>
<evidence type="ECO:0000256" key="5">
    <source>
        <dbReference type="ARBA" id="ARBA00022692"/>
    </source>
</evidence>
<evidence type="ECO:0000256" key="6">
    <source>
        <dbReference type="ARBA" id="ARBA00022989"/>
    </source>
</evidence>
<dbReference type="GO" id="GO:0015087">
    <property type="term" value="F:cobalt ion transmembrane transporter activity"/>
    <property type="evidence" value="ECO:0007669"/>
    <property type="project" value="InterPro"/>
</dbReference>
<evidence type="ECO:0000256" key="3">
    <source>
        <dbReference type="ARBA" id="ARBA00022475"/>
    </source>
</evidence>
<protein>
    <submittedName>
        <fullName evidence="12">Additional substrate-specific component CbiN of cobalt ECF transporter</fullName>
    </submittedName>
</protein>
<evidence type="ECO:0000313" key="12">
    <source>
        <dbReference type="EMBL" id="VBB68759.1"/>
    </source>
</evidence>
<evidence type="ECO:0000256" key="1">
    <source>
        <dbReference type="ARBA" id="ARBA00022426"/>
    </source>
</evidence>
<dbReference type="InterPro" id="IPR003705">
    <property type="entry name" value="CbiN"/>
</dbReference>
<dbReference type="EMBL" id="LR026963">
    <property type="protein sequence ID" value="VBB68759.1"/>
    <property type="molecule type" value="Genomic_DNA"/>
</dbReference>
<feature type="transmembrane region" description="Helical" evidence="11">
    <location>
        <begin position="39"/>
        <end position="57"/>
    </location>
</feature>
<keyword evidence="3" id="KW-1003">Cell membrane</keyword>
<keyword evidence="9" id="KW-0170">Cobalt</keyword>
<dbReference type="PANTHER" id="PTHR38662:SF1">
    <property type="entry name" value="COBALT TRANSPORT PROTEIN CBIN"/>
    <property type="match status" value="1"/>
</dbReference>
<keyword evidence="8 11" id="KW-0472">Membrane</keyword>
<keyword evidence="2" id="KW-0813">Transport</keyword>